<keyword evidence="2" id="KW-1185">Reference proteome</keyword>
<proteinExistence type="predicted"/>
<reference evidence="1" key="2">
    <citation type="submission" date="2020-04" db="EMBL/GenBank/DDBJ databases">
        <authorList>
            <person name="Alexandrino P."/>
            <person name="Mendonca T."/>
            <person name="Guaman L."/>
            <person name="Cherix J."/>
            <person name="Lozano-Sakalauskas G."/>
            <person name="Fujita A."/>
            <person name="Filho E.R."/>
            <person name="Long P."/>
            <person name="Padilla G."/>
            <person name="Taciro M.K."/>
            <person name="Gomez J.G."/>
            <person name="Silva L.F."/>
            <person name="Torres M."/>
        </authorList>
    </citation>
    <scope>NUCLEOTIDE SEQUENCE</scope>
    <source>
        <strain evidence="1">LMG 19450</strain>
    </source>
</reference>
<sequence length="107" mass="11891">MHENCPHRVGQDIYSSQQKIDTFINSVQSHFQSNPGAWFHCGRLTPRGMVEGYSGPQSEKTVLDQAGILSDGQVFTFSSGVYLLVGQLAFRKRSPGKYLLERGFLPG</sequence>
<dbReference type="EMBL" id="JTDB02000003">
    <property type="protein sequence ID" value="NLP62102.1"/>
    <property type="molecule type" value="Genomic_DNA"/>
</dbReference>
<comment type="caution">
    <text evidence="1">The sequence shown here is derived from an EMBL/GenBank/DDBJ whole genome shotgun (WGS) entry which is preliminary data.</text>
</comment>
<evidence type="ECO:0000313" key="2">
    <source>
        <dbReference type="Proteomes" id="UP000030460"/>
    </source>
</evidence>
<protein>
    <submittedName>
        <fullName evidence="1">Uncharacterized protein</fullName>
    </submittedName>
</protein>
<dbReference type="AlphaFoldDB" id="A0A8T6ZBP7"/>
<gene>
    <name evidence="1" type="ORF">NH14_013150</name>
</gene>
<reference evidence="1" key="1">
    <citation type="journal article" date="2015" name="Genome Announc.">
        <title>Draft Genome Sequence of the Polyhydroxyalkanoate-Producing Bacterium Burkholderia sacchari LMG 19450 Isolated from Brazilian Sugarcane Plantation Soil.</title>
        <authorList>
            <person name="Alexandrino P.M."/>
            <person name="Mendonca T.T."/>
            <person name="Guaman Bautista L.P."/>
            <person name="Cherix J."/>
            <person name="Lozano-Sakalauskas G.C."/>
            <person name="Fujita A."/>
            <person name="Ramos Filho E."/>
            <person name="Long P."/>
            <person name="Padilla G."/>
            <person name="Taciro M.K."/>
            <person name="Gomez J.G."/>
            <person name="Silva L.F."/>
        </authorList>
    </citation>
    <scope>NUCLEOTIDE SEQUENCE</scope>
    <source>
        <strain evidence="1">LMG 19450</strain>
    </source>
</reference>
<dbReference type="Proteomes" id="UP000030460">
    <property type="component" value="Unassembled WGS sequence"/>
</dbReference>
<accession>A0A8T6ZBP7</accession>
<dbReference type="RefSeq" id="WP_152617280.1">
    <property type="nucleotide sequence ID" value="NZ_CADFGF010000003.1"/>
</dbReference>
<evidence type="ECO:0000313" key="1">
    <source>
        <dbReference type="EMBL" id="NLP62102.1"/>
    </source>
</evidence>
<name>A0A8T6ZBP7_9BURK</name>
<organism evidence="1 2">
    <name type="scientific">Paraburkholderia sacchari</name>
    <dbReference type="NCBI Taxonomy" id="159450"/>
    <lineage>
        <taxon>Bacteria</taxon>
        <taxon>Pseudomonadati</taxon>
        <taxon>Pseudomonadota</taxon>
        <taxon>Betaproteobacteria</taxon>
        <taxon>Burkholderiales</taxon>
        <taxon>Burkholderiaceae</taxon>
        <taxon>Paraburkholderia</taxon>
    </lineage>
</organism>